<dbReference type="OrthoDB" id="2318536at2759"/>
<accession>A0A9N8YRM8</accession>
<dbReference type="AlphaFoldDB" id="A0A9N8YRM8"/>
<sequence length="273" mass="32513">MEAFSRYELGQGRSAQVDLLLEDEDMDFYSHEDLLELSKIENSIVNLFLGHVQCGFMNQNQILEAYQQTYSRPLQWEEFARTSDGTFEEFLGETWDSFKVIMCPKDQVTWIGVNLPNFPKLDNNSLEAITTKPCIKEFSRIMYDVKVWDSQHQDEEEKTRMKTENILWKLRHLVMNKTIASTCCIKFMYKILYERRIDISSTKYKSLEELLEESVNWRKIGDSYMMVKTTDQKFGELKRKKWRQKSQDYEKISELQRMTLSILTGEYFGDVMY</sequence>
<name>A0A9N8YRM8_9GLOM</name>
<dbReference type="EMBL" id="CAJVPV010000082">
    <property type="protein sequence ID" value="CAG8441844.1"/>
    <property type="molecule type" value="Genomic_DNA"/>
</dbReference>
<evidence type="ECO:0000313" key="2">
    <source>
        <dbReference type="Proteomes" id="UP000789342"/>
    </source>
</evidence>
<comment type="caution">
    <text evidence="1">The sequence shown here is derived from an EMBL/GenBank/DDBJ whole genome shotgun (WGS) entry which is preliminary data.</text>
</comment>
<evidence type="ECO:0000313" key="1">
    <source>
        <dbReference type="EMBL" id="CAG8441844.1"/>
    </source>
</evidence>
<protein>
    <submittedName>
        <fullName evidence="1">9446_t:CDS:1</fullName>
    </submittedName>
</protein>
<reference evidence="1" key="1">
    <citation type="submission" date="2021-06" db="EMBL/GenBank/DDBJ databases">
        <authorList>
            <person name="Kallberg Y."/>
            <person name="Tangrot J."/>
            <person name="Rosling A."/>
        </authorList>
    </citation>
    <scope>NUCLEOTIDE SEQUENCE</scope>
    <source>
        <strain evidence="1">CL551</strain>
    </source>
</reference>
<proteinExistence type="predicted"/>
<gene>
    <name evidence="1" type="ORF">AMORRO_LOCUS345</name>
</gene>
<dbReference type="Proteomes" id="UP000789342">
    <property type="component" value="Unassembled WGS sequence"/>
</dbReference>
<organism evidence="1 2">
    <name type="scientific">Acaulospora morrowiae</name>
    <dbReference type="NCBI Taxonomy" id="94023"/>
    <lineage>
        <taxon>Eukaryota</taxon>
        <taxon>Fungi</taxon>
        <taxon>Fungi incertae sedis</taxon>
        <taxon>Mucoromycota</taxon>
        <taxon>Glomeromycotina</taxon>
        <taxon>Glomeromycetes</taxon>
        <taxon>Diversisporales</taxon>
        <taxon>Acaulosporaceae</taxon>
        <taxon>Acaulospora</taxon>
    </lineage>
</organism>
<keyword evidence="2" id="KW-1185">Reference proteome</keyword>